<dbReference type="GO" id="GO:0006879">
    <property type="term" value="P:intracellular iron ion homeostasis"/>
    <property type="evidence" value="ECO:0007669"/>
    <property type="project" value="InterPro"/>
</dbReference>
<evidence type="ECO:0000256" key="1">
    <source>
        <dbReference type="ARBA" id="ARBA00004613"/>
    </source>
</evidence>
<proteinExistence type="inferred from homology"/>
<keyword evidence="4" id="KW-0372">Hormone</keyword>
<name>A0A8B7B2W8_ORYAF</name>
<evidence type="ECO:0000256" key="4">
    <source>
        <dbReference type="ARBA" id="ARBA00022702"/>
    </source>
</evidence>
<keyword evidence="8" id="KW-1185">Reference proteome</keyword>
<dbReference type="AlphaFoldDB" id="A0A8B7B2W8"/>
<organism evidence="8 9">
    <name type="scientific">Orycteropus afer afer</name>
    <dbReference type="NCBI Taxonomy" id="1230840"/>
    <lineage>
        <taxon>Eukaryota</taxon>
        <taxon>Metazoa</taxon>
        <taxon>Chordata</taxon>
        <taxon>Craniata</taxon>
        <taxon>Vertebrata</taxon>
        <taxon>Euteleostomi</taxon>
        <taxon>Mammalia</taxon>
        <taxon>Eutheria</taxon>
        <taxon>Afrotheria</taxon>
        <taxon>Tubulidentata</taxon>
        <taxon>Orycteropodidae</taxon>
        <taxon>Orycteropus</taxon>
    </lineage>
</organism>
<keyword evidence="6" id="KW-1015">Disulfide bond</keyword>
<keyword evidence="5 7" id="KW-0732">Signal</keyword>
<dbReference type="RefSeq" id="XP_007953026.1">
    <property type="nucleotide sequence ID" value="XM_007954835.1"/>
</dbReference>
<dbReference type="GO" id="GO:0042742">
    <property type="term" value="P:defense response to bacterium"/>
    <property type="evidence" value="ECO:0007669"/>
    <property type="project" value="TreeGrafter"/>
</dbReference>
<feature type="chain" id="PRO_5034302976" evidence="7">
    <location>
        <begin position="24"/>
        <end position="83"/>
    </location>
</feature>
<sequence>MATNVQVQAACLLLLLLTGLTSAWLLPHQTRQLADHQAQDTAEAKAGLTPVVQRLQRRDTHFPICMFCCDCCQKSKCGLCCKT</sequence>
<evidence type="ECO:0000256" key="5">
    <source>
        <dbReference type="ARBA" id="ARBA00022729"/>
    </source>
</evidence>
<evidence type="ECO:0000313" key="8">
    <source>
        <dbReference type="Proteomes" id="UP000694850"/>
    </source>
</evidence>
<dbReference type="GeneID" id="103209068"/>
<accession>A0A8B7B2W8</accession>
<dbReference type="CTD" id="57817"/>
<evidence type="ECO:0000256" key="2">
    <source>
        <dbReference type="ARBA" id="ARBA00008022"/>
    </source>
</evidence>
<comment type="subcellular location">
    <subcellularLocation>
        <location evidence="1">Secreted</location>
    </subcellularLocation>
</comment>
<keyword evidence="3" id="KW-0964">Secreted</keyword>
<dbReference type="GO" id="GO:0005615">
    <property type="term" value="C:extracellular space"/>
    <property type="evidence" value="ECO:0007669"/>
    <property type="project" value="TreeGrafter"/>
</dbReference>
<evidence type="ECO:0000256" key="6">
    <source>
        <dbReference type="ARBA" id="ARBA00023157"/>
    </source>
</evidence>
<gene>
    <name evidence="9" type="primary">LOC103209068</name>
</gene>
<dbReference type="OrthoDB" id="9428792at2759"/>
<dbReference type="PANTHER" id="PTHR16877:SF0">
    <property type="entry name" value="HEPCIDIN"/>
    <property type="match status" value="1"/>
</dbReference>
<dbReference type="PANTHER" id="PTHR16877">
    <property type="entry name" value="HEPCIDIN"/>
    <property type="match status" value="1"/>
</dbReference>
<dbReference type="Pfam" id="PF06446">
    <property type="entry name" value="Hepcidin"/>
    <property type="match status" value="1"/>
</dbReference>
<dbReference type="GO" id="GO:0034760">
    <property type="term" value="P:negative regulation of iron ion transmembrane transport"/>
    <property type="evidence" value="ECO:0007669"/>
    <property type="project" value="TreeGrafter"/>
</dbReference>
<evidence type="ECO:0000256" key="3">
    <source>
        <dbReference type="ARBA" id="ARBA00022525"/>
    </source>
</evidence>
<evidence type="ECO:0000313" key="9">
    <source>
        <dbReference type="RefSeq" id="XP_007953026.1"/>
    </source>
</evidence>
<dbReference type="InterPro" id="IPR010500">
    <property type="entry name" value="Hepcidin"/>
</dbReference>
<comment type="similarity">
    <text evidence="2">Belongs to the hepcidin family.</text>
</comment>
<feature type="signal peptide" evidence="7">
    <location>
        <begin position="1"/>
        <end position="23"/>
    </location>
</feature>
<dbReference type="GO" id="GO:0005179">
    <property type="term" value="F:hormone activity"/>
    <property type="evidence" value="ECO:0007669"/>
    <property type="project" value="UniProtKB-KW"/>
</dbReference>
<evidence type="ECO:0000256" key="7">
    <source>
        <dbReference type="SAM" id="SignalP"/>
    </source>
</evidence>
<protein>
    <submittedName>
        <fullName evidence="9">Hepcidin</fullName>
    </submittedName>
</protein>
<dbReference type="Proteomes" id="UP000694850">
    <property type="component" value="Unplaced"/>
</dbReference>
<reference evidence="9" key="1">
    <citation type="submission" date="2025-08" db="UniProtKB">
        <authorList>
            <consortium name="RefSeq"/>
        </authorList>
    </citation>
    <scope>IDENTIFICATION</scope>
</reference>